<dbReference type="InterPro" id="IPR015034">
    <property type="entry name" value="Bles03"/>
</dbReference>
<dbReference type="GeneID" id="92036695"/>
<proteinExistence type="inferred from homology"/>
<evidence type="ECO:0000256" key="2">
    <source>
        <dbReference type="SAM" id="MobiDB-lite"/>
    </source>
</evidence>
<feature type="region of interest" description="Disordered" evidence="2">
    <location>
        <begin position="54"/>
        <end position="95"/>
    </location>
</feature>
<name>A0ABR1LD50_9PEZI</name>
<dbReference type="SUPFAM" id="SSF55418">
    <property type="entry name" value="eIF4e-like"/>
    <property type="match status" value="1"/>
</dbReference>
<sequence length="360" mass="40748">MAAEEAERAGDGYISADSSFYGDDETKAELEQESAAFSARPYWSSHDQLLPIVVEKTRPKPITPEPETEDSQTTSQKELPNEQVEPPDVPNCYQPTETVDEFVKRMSPLDTVAEYTGFPWIWVQSPNSTAYNKNRPDGQAFGAQGEELLESYRQKKANIERDNPSASKGSVTSKLFKDRIKLKDNIESLMVQTNMVCGKVKTGPYTSSLRQNANLEKWLLRPSITDASRFWKQICLGVLDGRLGHTAKIATTSITKPEDIRLICVYTKDCFDIEDMKRVLRALTEMGLASKDHAIYYKTDAYTHLEIYSDNEFKLQASLCSSKNIWDLKAKKRKAEPQSQSQPSTWKGKKPALTNFFSKR</sequence>
<evidence type="ECO:0000256" key="1">
    <source>
        <dbReference type="ARBA" id="ARBA00010568"/>
    </source>
</evidence>
<reference evidence="3 4" key="1">
    <citation type="submission" date="2024-04" db="EMBL/GenBank/DDBJ databases">
        <title>Phyllosticta paracitricarpa is synonymous to the EU quarantine fungus P. citricarpa based on phylogenomic analyses.</title>
        <authorList>
            <consortium name="Lawrence Berkeley National Laboratory"/>
            <person name="Van ingen-buijs V.A."/>
            <person name="Van westerhoven A.C."/>
            <person name="Haridas S."/>
            <person name="Skiadas P."/>
            <person name="Martin F."/>
            <person name="Groenewald J.Z."/>
            <person name="Crous P.W."/>
            <person name="Seidl M.F."/>
        </authorList>
    </citation>
    <scope>NUCLEOTIDE SEQUENCE [LARGE SCALE GENOMIC DNA]</scope>
    <source>
        <strain evidence="3 4">CPC 17464</strain>
    </source>
</reference>
<organism evidence="3 4">
    <name type="scientific">Phyllosticta citribraziliensis</name>
    <dbReference type="NCBI Taxonomy" id="989973"/>
    <lineage>
        <taxon>Eukaryota</taxon>
        <taxon>Fungi</taxon>
        <taxon>Dikarya</taxon>
        <taxon>Ascomycota</taxon>
        <taxon>Pezizomycotina</taxon>
        <taxon>Dothideomycetes</taxon>
        <taxon>Dothideomycetes incertae sedis</taxon>
        <taxon>Botryosphaeriales</taxon>
        <taxon>Phyllostictaceae</taxon>
        <taxon>Phyllosticta</taxon>
    </lineage>
</organism>
<dbReference type="InterPro" id="IPR023398">
    <property type="entry name" value="TIF_eIF4e-like"/>
</dbReference>
<keyword evidence="4" id="KW-1185">Reference proteome</keyword>
<comment type="similarity">
    <text evidence="1">Belongs to the UPF0696 family.</text>
</comment>
<protein>
    <submittedName>
        <fullName evidence="3">Translation initiation factor eIF 4e-like domain-containing protein</fullName>
    </submittedName>
</protein>
<gene>
    <name evidence="3" type="ORF">J3D65DRAFT_684702</name>
</gene>
<evidence type="ECO:0000313" key="3">
    <source>
        <dbReference type="EMBL" id="KAK7533167.1"/>
    </source>
</evidence>
<feature type="region of interest" description="Disordered" evidence="2">
    <location>
        <begin position="331"/>
        <end position="360"/>
    </location>
</feature>
<dbReference type="Proteomes" id="UP001360953">
    <property type="component" value="Unassembled WGS sequence"/>
</dbReference>
<dbReference type="RefSeq" id="XP_066652560.1">
    <property type="nucleotide sequence ID" value="XM_066803789.1"/>
</dbReference>
<feature type="compositionally biased region" description="Basic and acidic residues" evidence="2">
    <location>
        <begin position="1"/>
        <end position="10"/>
    </location>
</feature>
<dbReference type="PANTHER" id="PTHR31977">
    <property type="entry name" value="UPF0696 PROTEIN C11ORF68"/>
    <property type="match status" value="1"/>
</dbReference>
<accession>A0ABR1LD50</accession>
<dbReference type="Pfam" id="PF08939">
    <property type="entry name" value="Bles03"/>
    <property type="match status" value="2"/>
</dbReference>
<evidence type="ECO:0000313" key="4">
    <source>
        <dbReference type="Proteomes" id="UP001360953"/>
    </source>
</evidence>
<dbReference type="Gene3D" id="3.30.760.10">
    <property type="entry name" value="RNA Cap, Translation Initiation Factor Eif4e"/>
    <property type="match status" value="1"/>
</dbReference>
<comment type="caution">
    <text evidence="3">The sequence shown here is derived from an EMBL/GenBank/DDBJ whole genome shotgun (WGS) entry which is preliminary data.</text>
</comment>
<dbReference type="PANTHER" id="PTHR31977:SF1">
    <property type="entry name" value="UPF0696 PROTEIN C11ORF68"/>
    <property type="match status" value="1"/>
</dbReference>
<feature type="region of interest" description="Disordered" evidence="2">
    <location>
        <begin position="1"/>
        <end position="41"/>
    </location>
</feature>
<dbReference type="EMBL" id="JBBPEH010000010">
    <property type="protein sequence ID" value="KAK7533167.1"/>
    <property type="molecule type" value="Genomic_DNA"/>
</dbReference>